<proteinExistence type="predicted"/>
<dbReference type="EMBL" id="JXLN01012453">
    <property type="protein sequence ID" value="KPM08508.1"/>
    <property type="molecule type" value="Genomic_DNA"/>
</dbReference>
<evidence type="ECO:0000313" key="1">
    <source>
        <dbReference type="EMBL" id="KPM08508.1"/>
    </source>
</evidence>
<dbReference type="Proteomes" id="UP000616769">
    <property type="component" value="Unassembled WGS sequence"/>
</dbReference>
<protein>
    <submittedName>
        <fullName evidence="1">Uncharacterized protein</fullName>
    </submittedName>
</protein>
<sequence>MRLSHRSLLTALLLTIFLIVLLGIGSLYSLQYGSLMLYTSFCYGTQINDRKSLPMMMPSIQSERT</sequence>
<accession>A0A132AC12</accession>
<organism evidence="1 2">
    <name type="scientific">Sarcoptes scabiei</name>
    <name type="common">Itch mite</name>
    <name type="synonym">Acarus scabiei</name>
    <dbReference type="NCBI Taxonomy" id="52283"/>
    <lineage>
        <taxon>Eukaryota</taxon>
        <taxon>Metazoa</taxon>
        <taxon>Ecdysozoa</taxon>
        <taxon>Arthropoda</taxon>
        <taxon>Chelicerata</taxon>
        <taxon>Arachnida</taxon>
        <taxon>Acari</taxon>
        <taxon>Acariformes</taxon>
        <taxon>Sarcoptiformes</taxon>
        <taxon>Astigmata</taxon>
        <taxon>Psoroptidia</taxon>
        <taxon>Sarcoptoidea</taxon>
        <taxon>Sarcoptidae</taxon>
        <taxon>Sarcoptinae</taxon>
        <taxon>Sarcoptes</taxon>
    </lineage>
</organism>
<gene>
    <name evidence="1" type="ORF">QR98_0070290</name>
</gene>
<comment type="caution">
    <text evidence="1">The sequence shown here is derived from an EMBL/GenBank/DDBJ whole genome shotgun (WGS) entry which is preliminary data.</text>
</comment>
<dbReference type="VEuPathDB" id="VectorBase:SSCA000278"/>
<evidence type="ECO:0000313" key="2">
    <source>
        <dbReference type="Proteomes" id="UP000616769"/>
    </source>
</evidence>
<reference evidence="1 2" key="1">
    <citation type="journal article" date="2015" name="Parasit. Vectors">
        <title>Draft genome of the scabies mite.</title>
        <authorList>
            <person name="Rider S.D.Jr."/>
            <person name="Morgan M.S."/>
            <person name="Arlian L.G."/>
        </authorList>
    </citation>
    <scope>NUCLEOTIDE SEQUENCE [LARGE SCALE GENOMIC DNA]</scope>
    <source>
        <strain evidence="1">Arlian Lab</strain>
    </source>
</reference>
<dbReference type="AlphaFoldDB" id="A0A132AC12"/>
<name>A0A132AC12_SARSC</name>